<evidence type="ECO:0000313" key="3">
    <source>
        <dbReference type="Proteomes" id="UP000282423"/>
    </source>
</evidence>
<dbReference type="RefSeq" id="WP_121124986.1">
    <property type="nucleotide sequence ID" value="NZ_RBWS01000010.1"/>
</dbReference>
<evidence type="ECO:0008006" key="4">
    <source>
        <dbReference type="Google" id="ProtNLM"/>
    </source>
</evidence>
<gene>
    <name evidence="2" type="ORF">D7322_14420</name>
</gene>
<accession>A0A420VWW3</accession>
<organism evidence="2 3">
    <name type="scientific">Sphingobacterium puteale</name>
    <dbReference type="NCBI Taxonomy" id="2420510"/>
    <lineage>
        <taxon>Bacteria</taxon>
        <taxon>Pseudomonadati</taxon>
        <taxon>Bacteroidota</taxon>
        <taxon>Sphingobacteriia</taxon>
        <taxon>Sphingobacteriales</taxon>
        <taxon>Sphingobacteriaceae</taxon>
        <taxon>Sphingobacterium</taxon>
    </lineage>
</organism>
<feature type="signal peptide" evidence="1">
    <location>
        <begin position="1"/>
        <end position="21"/>
    </location>
</feature>
<comment type="caution">
    <text evidence="2">The sequence shown here is derived from an EMBL/GenBank/DDBJ whole genome shotgun (WGS) entry which is preliminary data.</text>
</comment>
<keyword evidence="1" id="KW-0732">Signal</keyword>
<reference evidence="2 3" key="1">
    <citation type="submission" date="2018-10" db="EMBL/GenBank/DDBJ databases">
        <title>Sphingobacterium sp. M05W1-28.</title>
        <authorList>
            <person name="Cai H."/>
        </authorList>
    </citation>
    <scope>NUCLEOTIDE SEQUENCE [LARGE SCALE GENOMIC DNA]</scope>
    <source>
        <strain evidence="2 3">M05W1-28</strain>
    </source>
</reference>
<feature type="chain" id="PRO_5019415462" description="DUF4270 family protein" evidence="1">
    <location>
        <begin position="22"/>
        <end position="509"/>
    </location>
</feature>
<name>A0A420VWW3_9SPHI</name>
<dbReference type="OrthoDB" id="1098499at2"/>
<protein>
    <recommendedName>
        <fullName evidence="4">DUF4270 family protein</fullName>
    </recommendedName>
</protein>
<evidence type="ECO:0000256" key="1">
    <source>
        <dbReference type="SAM" id="SignalP"/>
    </source>
</evidence>
<keyword evidence="3" id="KW-1185">Reference proteome</keyword>
<evidence type="ECO:0000313" key="2">
    <source>
        <dbReference type="EMBL" id="RKO70868.1"/>
    </source>
</evidence>
<dbReference type="EMBL" id="RBWS01000010">
    <property type="protein sequence ID" value="RKO70868.1"/>
    <property type="molecule type" value="Genomic_DNA"/>
</dbReference>
<proteinExistence type="predicted"/>
<dbReference type="Proteomes" id="UP000282423">
    <property type="component" value="Unassembled WGS sequence"/>
</dbReference>
<sequence length="509" mass="57125">MKRKILLVFALICLFSCSKQELQPDDNINLAEINKLANANNVLNASWLGSTDITIYTRNSSLITVPLTVSYPWYSAGNPMAVANPDIQPADGWELVYDNLGTAAKGVDFPFFALYNKYRGILRLFLYNSQRVSANYFRGELYFRESNFSNSILSYVGDEAKSSYATYDPSEKQTVVAYANAYSSWINFDFTLANYDDRINKNNVLDFKMYSINESNINLSSTEFTLAHELANKAQLGTSSSSFSSTLQTGQKYIKTFDDTKKLLKEVGGLSNRPSLLTTIGSIASKSYLNAIPLFGQALGIVSAFIGGKSQPFQWQMLKFNGTLKLEGTFTSTVPVYTLSLATSNDIPTGTVIKKLNTTNFGVFNLKNNPELVIIRDVEQLVPGANPNWSMADHDYSRYTDFKLKNGDSDLLLNPNTGLNLISKKVRVIADFDYTPYSDGEYLNENFFDLNQNVVFDARYTKNDIWDGYTYSISSPRQMGLELIFRPIGISDSSKDIVFLKVYKTKITY</sequence>
<dbReference type="AlphaFoldDB" id="A0A420VWW3"/>